<organism evidence="1 2">
    <name type="scientific">Winogradskyella litorisediminis</name>
    <dbReference type="NCBI Taxonomy" id="1156618"/>
    <lineage>
        <taxon>Bacteria</taxon>
        <taxon>Pseudomonadati</taxon>
        <taxon>Bacteroidota</taxon>
        <taxon>Flavobacteriia</taxon>
        <taxon>Flavobacteriales</taxon>
        <taxon>Flavobacteriaceae</taxon>
        <taxon>Winogradskyella</taxon>
    </lineage>
</organism>
<dbReference type="SUPFAM" id="SSF53335">
    <property type="entry name" value="S-adenosyl-L-methionine-dependent methyltransferases"/>
    <property type="match status" value="1"/>
</dbReference>
<dbReference type="Gene3D" id="3.40.50.150">
    <property type="entry name" value="Vaccinia Virus protein VP39"/>
    <property type="match status" value="1"/>
</dbReference>
<accession>A0ABW3N6L5</accession>
<dbReference type="Pfam" id="PF13489">
    <property type="entry name" value="Methyltransf_23"/>
    <property type="match status" value="1"/>
</dbReference>
<gene>
    <name evidence="1" type="ORF">ACFQ1Q_04990</name>
</gene>
<name>A0ABW3N6L5_9FLAO</name>
<evidence type="ECO:0000313" key="2">
    <source>
        <dbReference type="Proteomes" id="UP001597013"/>
    </source>
</evidence>
<evidence type="ECO:0000313" key="1">
    <source>
        <dbReference type="EMBL" id="MFD1062594.1"/>
    </source>
</evidence>
<reference evidence="2" key="1">
    <citation type="journal article" date="2019" name="Int. J. Syst. Evol. Microbiol.">
        <title>The Global Catalogue of Microorganisms (GCM) 10K type strain sequencing project: providing services to taxonomists for standard genome sequencing and annotation.</title>
        <authorList>
            <consortium name="The Broad Institute Genomics Platform"/>
            <consortium name="The Broad Institute Genome Sequencing Center for Infectious Disease"/>
            <person name="Wu L."/>
            <person name="Ma J."/>
        </authorList>
    </citation>
    <scope>NUCLEOTIDE SEQUENCE [LARGE SCALE GENOMIC DNA]</scope>
    <source>
        <strain evidence="2">CCUG 62215</strain>
    </source>
</reference>
<dbReference type="GO" id="GO:0008168">
    <property type="term" value="F:methyltransferase activity"/>
    <property type="evidence" value="ECO:0007669"/>
    <property type="project" value="UniProtKB-KW"/>
</dbReference>
<dbReference type="CDD" id="cd02440">
    <property type="entry name" value="AdoMet_MTases"/>
    <property type="match status" value="1"/>
</dbReference>
<protein>
    <submittedName>
        <fullName evidence="1">Class I SAM-dependent methyltransferase</fullName>
        <ecNumber evidence="1">2.1.1.-</ecNumber>
    </submittedName>
</protein>
<dbReference type="Proteomes" id="UP001597013">
    <property type="component" value="Unassembled WGS sequence"/>
</dbReference>
<sequence>MKNQTKFISLKDHSVSGESFDLIYSQYDDILETSPQPSAKDLPKYYQSEDYISHTDTRRNLLEQVYHIIRKSALKKKLLLINSFDSDTSNSLTTSTSNSLSTKEKKLLDVGCGTGDFLKTAKDNNWSVFGIEPNPDARQIANLKTENSVFDIPKLLDFEESSFDIITLWHVLEHLPKLEEHIQIFNSLLKPDGHLVIAVPNFKSYDANYYKKFWAAYDVPRHLWHFSQTGMKRLVESFGFKSQKTLPMIFDAFYVSLLSEKYKRGFMNPFMAFWIGLRSNLKAKRSGEYSSLIYTFKKS</sequence>
<dbReference type="GO" id="GO:0032259">
    <property type="term" value="P:methylation"/>
    <property type="evidence" value="ECO:0007669"/>
    <property type="project" value="UniProtKB-KW"/>
</dbReference>
<dbReference type="EC" id="2.1.1.-" evidence="1"/>
<keyword evidence="1" id="KW-0489">Methyltransferase</keyword>
<dbReference type="PANTHER" id="PTHR43861">
    <property type="entry name" value="TRANS-ACONITATE 2-METHYLTRANSFERASE-RELATED"/>
    <property type="match status" value="1"/>
</dbReference>
<keyword evidence="2" id="KW-1185">Reference proteome</keyword>
<keyword evidence="1" id="KW-0808">Transferase</keyword>
<comment type="caution">
    <text evidence="1">The sequence shown here is derived from an EMBL/GenBank/DDBJ whole genome shotgun (WGS) entry which is preliminary data.</text>
</comment>
<dbReference type="EMBL" id="JBHTJL010000009">
    <property type="protein sequence ID" value="MFD1062594.1"/>
    <property type="molecule type" value="Genomic_DNA"/>
</dbReference>
<dbReference type="RefSeq" id="WP_386128596.1">
    <property type="nucleotide sequence ID" value="NZ_JBHTJL010000009.1"/>
</dbReference>
<dbReference type="InterPro" id="IPR029063">
    <property type="entry name" value="SAM-dependent_MTases_sf"/>
</dbReference>
<proteinExistence type="predicted"/>